<evidence type="ECO:0000313" key="2">
    <source>
        <dbReference type="EMBL" id="GAA4111553.1"/>
    </source>
</evidence>
<dbReference type="RefSeq" id="WP_344925191.1">
    <property type="nucleotide sequence ID" value="NZ_BAABCW010000002.1"/>
</dbReference>
<feature type="transmembrane region" description="Helical" evidence="1">
    <location>
        <begin position="81"/>
        <end position="99"/>
    </location>
</feature>
<accession>A0ABP7XCH0</accession>
<keyword evidence="1" id="KW-0472">Membrane</keyword>
<evidence type="ECO:0000313" key="3">
    <source>
        <dbReference type="Proteomes" id="UP001500459"/>
    </source>
</evidence>
<comment type="caution">
    <text evidence="2">The sequence shown here is derived from an EMBL/GenBank/DDBJ whole genome shotgun (WGS) entry which is preliminary data.</text>
</comment>
<dbReference type="InterPro" id="IPR011990">
    <property type="entry name" value="TPR-like_helical_dom_sf"/>
</dbReference>
<dbReference type="EMBL" id="BAABCW010000002">
    <property type="protein sequence ID" value="GAA4111553.1"/>
    <property type="molecule type" value="Genomic_DNA"/>
</dbReference>
<evidence type="ECO:0008006" key="4">
    <source>
        <dbReference type="Google" id="ProtNLM"/>
    </source>
</evidence>
<gene>
    <name evidence="2" type="ORF">GCM10022393_09350</name>
</gene>
<evidence type="ECO:0000256" key="1">
    <source>
        <dbReference type="SAM" id="Phobius"/>
    </source>
</evidence>
<name>A0ABP7XCH0_9FLAO</name>
<sequence>MEHEELIDKYLQGTLSEIEKEQFDSLLENSSIFSKNVALIENLKVVAGTEDRVALRKQMAVFESKIDNEPTVFSLLAYKKYIVAASIILLAVIAGLTFFNPFAANTDQLYASNFEPYKNVVTPIVRGDNEDSDEFKAFTLYENKNYKDAAVQFEALFTVTQRSYLLLYQANALLADNQIKKAIPLLEKHLSYNDELSERGRWYLALAYIKEKRNEEAIILLNEIVQNGSFKKGSAEILLKKLN</sequence>
<dbReference type="Proteomes" id="UP001500459">
    <property type="component" value="Unassembled WGS sequence"/>
</dbReference>
<organism evidence="2 3">
    <name type="scientific">Aquimarina addita</name>
    <dbReference type="NCBI Taxonomy" id="870485"/>
    <lineage>
        <taxon>Bacteria</taxon>
        <taxon>Pseudomonadati</taxon>
        <taxon>Bacteroidota</taxon>
        <taxon>Flavobacteriia</taxon>
        <taxon>Flavobacteriales</taxon>
        <taxon>Flavobacteriaceae</taxon>
        <taxon>Aquimarina</taxon>
    </lineage>
</organism>
<proteinExistence type="predicted"/>
<reference evidence="3" key="1">
    <citation type="journal article" date="2019" name="Int. J. Syst. Evol. Microbiol.">
        <title>The Global Catalogue of Microorganisms (GCM) 10K type strain sequencing project: providing services to taxonomists for standard genome sequencing and annotation.</title>
        <authorList>
            <consortium name="The Broad Institute Genomics Platform"/>
            <consortium name="The Broad Institute Genome Sequencing Center for Infectious Disease"/>
            <person name="Wu L."/>
            <person name="Ma J."/>
        </authorList>
    </citation>
    <scope>NUCLEOTIDE SEQUENCE [LARGE SCALE GENOMIC DNA]</scope>
    <source>
        <strain evidence="3">JCM 17106</strain>
    </source>
</reference>
<keyword evidence="1" id="KW-1133">Transmembrane helix</keyword>
<protein>
    <recommendedName>
        <fullName evidence="4">Tetratricopeptide repeat protein</fullName>
    </recommendedName>
</protein>
<dbReference type="Gene3D" id="1.25.40.10">
    <property type="entry name" value="Tetratricopeptide repeat domain"/>
    <property type="match status" value="1"/>
</dbReference>
<keyword evidence="1" id="KW-0812">Transmembrane</keyword>
<keyword evidence="3" id="KW-1185">Reference proteome</keyword>
<dbReference type="SUPFAM" id="SSF48452">
    <property type="entry name" value="TPR-like"/>
    <property type="match status" value="1"/>
</dbReference>